<gene>
    <name evidence="3" type="ORF">AB0C36_20355</name>
</gene>
<dbReference type="EMBL" id="JBEZFP010000051">
    <property type="protein sequence ID" value="MEU8135857.1"/>
    <property type="molecule type" value="Genomic_DNA"/>
</dbReference>
<dbReference type="RefSeq" id="WP_358355933.1">
    <property type="nucleotide sequence ID" value="NZ_JBEZFP010000051.1"/>
</dbReference>
<dbReference type="InterPro" id="IPR011008">
    <property type="entry name" value="Dimeric_a/b-barrel"/>
</dbReference>
<dbReference type="InterPro" id="IPR021708">
    <property type="entry name" value="DUF3291"/>
</dbReference>
<sequence length="180" mass="20128">MPNTPADTAPMPASAATPHPSGEPAEGAAAYHVAQLNVARLLAPIDSPQLADFVAGLHTVNLLAESSPGFVWRLIGDENDRDATYVPTVFDADVLVNLTVWEDVDSLWEFAYRGHHLEYLRRRNEWFGDMGERYQVLWWVPVGTEPTEREAADRLEHLRTHGPTPKAFTFRQRYPAPATP</sequence>
<feature type="region of interest" description="Disordered" evidence="1">
    <location>
        <begin position="1"/>
        <end position="27"/>
    </location>
</feature>
<dbReference type="SUPFAM" id="SSF54909">
    <property type="entry name" value="Dimeric alpha+beta barrel"/>
    <property type="match status" value="1"/>
</dbReference>
<evidence type="ECO:0000313" key="3">
    <source>
        <dbReference type="EMBL" id="MEU8135857.1"/>
    </source>
</evidence>
<dbReference type="Pfam" id="PF11695">
    <property type="entry name" value="DUF3291"/>
    <property type="match status" value="1"/>
</dbReference>
<evidence type="ECO:0000313" key="4">
    <source>
        <dbReference type="Proteomes" id="UP001551482"/>
    </source>
</evidence>
<organism evidence="3 4">
    <name type="scientific">Streptodolium elevatio</name>
    <dbReference type="NCBI Taxonomy" id="3157996"/>
    <lineage>
        <taxon>Bacteria</taxon>
        <taxon>Bacillati</taxon>
        <taxon>Actinomycetota</taxon>
        <taxon>Actinomycetes</taxon>
        <taxon>Kitasatosporales</taxon>
        <taxon>Streptomycetaceae</taxon>
        <taxon>Streptodolium</taxon>
    </lineage>
</organism>
<feature type="domain" description="DUF3291" evidence="2">
    <location>
        <begin position="34"/>
        <end position="172"/>
    </location>
</feature>
<proteinExistence type="predicted"/>
<evidence type="ECO:0000256" key="1">
    <source>
        <dbReference type="SAM" id="MobiDB-lite"/>
    </source>
</evidence>
<reference evidence="3 4" key="1">
    <citation type="submission" date="2024-06" db="EMBL/GenBank/DDBJ databases">
        <title>The Natural Products Discovery Center: Release of the First 8490 Sequenced Strains for Exploring Actinobacteria Biosynthetic Diversity.</title>
        <authorList>
            <person name="Kalkreuter E."/>
            <person name="Kautsar S.A."/>
            <person name="Yang D."/>
            <person name="Bader C.D."/>
            <person name="Teijaro C.N."/>
            <person name="Fluegel L."/>
            <person name="Davis C.M."/>
            <person name="Simpson J.R."/>
            <person name="Lauterbach L."/>
            <person name="Steele A.D."/>
            <person name="Gui C."/>
            <person name="Meng S."/>
            <person name="Li G."/>
            <person name="Viehrig K."/>
            <person name="Ye F."/>
            <person name="Su P."/>
            <person name="Kiefer A.F."/>
            <person name="Nichols A."/>
            <person name="Cepeda A.J."/>
            <person name="Yan W."/>
            <person name="Fan B."/>
            <person name="Jiang Y."/>
            <person name="Adhikari A."/>
            <person name="Zheng C.-J."/>
            <person name="Schuster L."/>
            <person name="Cowan T.M."/>
            <person name="Smanski M.J."/>
            <person name="Chevrette M.G."/>
            <person name="De Carvalho L.P.S."/>
            <person name="Shen B."/>
        </authorList>
    </citation>
    <scope>NUCLEOTIDE SEQUENCE [LARGE SCALE GENOMIC DNA]</scope>
    <source>
        <strain evidence="3 4">NPDC048946</strain>
    </source>
</reference>
<keyword evidence="4" id="KW-1185">Reference proteome</keyword>
<evidence type="ECO:0000259" key="2">
    <source>
        <dbReference type="Pfam" id="PF11695"/>
    </source>
</evidence>
<dbReference type="Proteomes" id="UP001551482">
    <property type="component" value="Unassembled WGS sequence"/>
</dbReference>
<protein>
    <submittedName>
        <fullName evidence="3">DUF3291 domain-containing protein</fullName>
    </submittedName>
</protein>
<comment type="caution">
    <text evidence="3">The sequence shown here is derived from an EMBL/GenBank/DDBJ whole genome shotgun (WGS) entry which is preliminary data.</text>
</comment>
<name>A0ABV3DJB9_9ACTN</name>
<accession>A0ABV3DJB9</accession>